<evidence type="ECO:0000313" key="8">
    <source>
        <dbReference type="Proteomes" id="UP000190229"/>
    </source>
</evidence>
<dbReference type="Proteomes" id="UP000190229">
    <property type="component" value="Unassembled WGS sequence"/>
</dbReference>
<dbReference type="PANTHER" id="PTHR30349:SF64">
    <property type="entry name" value="PROPHAGE INTEGRASE INTD-RELATED"/>
    <property type="match status" value="1"/>
</dbReference>
<dbReference type="EMBL" id="MWPS01000023">
    <property type="protein sequence ID" value="OPG16005.1"/>
    <property type="molecule type" value="Genomic_DNA"/>
</dbReference>
<gene>
    <name evidence="7" type="ORF">B2M26_08845</name>
</gene>
<dbReference type="CDD" id="cd01189">
    <property type="entry name" value="INT_ICEBs1_C_like"/>
    <property type="match status" value="1"/>
</dbReference>
<evidence type="ECO:0000256" key="4">
    <source>
        <dbReference type="ARBA" id="ARBA00023172"/>
    </source>
</evidence>
<dbReference type="Gene3D" id="1.10.150.130">
    <property type="match status" value="1"/>
</dbReference>
<dbReference type="Pfam" id="PF14659">
    <property type="entry name" value="Phage_int_SAM_3"/>
    <property type="match status" value="1"/>
</dbReference>
<keyword evidence="8" id="KW-1185">Reference proteome</keyword>
<name>A0A1V4EST1_9BACL</name>
<comment type="similarity">
    <text evidence="1">Belongs to the 'phage' integrase family.</text>
</comment>
<comment type="caution">
    <text evidence="7">The sequence shown here is derived from an EMBL/GenBank/DDBJ whole genome shotgun (WGS) entry which is preliminary data.</text>
</comment>
<accession>A0A1V4EST1</accession>
<feature type="compositionally biased region" description="Basic and acidic residues" evidence="5">
    <location>
        <begin position="1"/>
        <end position="15"/>
    </location>
</feature>
<dbReference type="InterPro" id="IPR004107">
    <property type="entry name" value="Integrase_SAM-like_N"/>
</dbReference>
<evidence type="ECO:0000256" key="1">
    <source>
        <dbReference type="ARBA" id="ARBA00008857"/>
    </source>
</evidence>
<dbReference type="AlphaFoldDB" id="A0A1V4EST1"/>
<dbReference type="SUPFAM" id="SSF56349">
    <property type="entry name" value="DNA breaking-rejoining enzymes"/>
    <property type="match status" value="1"/>
</dbReference>
<reference evidence="7 8" key="1">
    <citation type="submission" date="2017-02" db="EMBL/GenBank/DDBJ databases">
        <title>Draft genome of Acidibacillus ferrooxidans Huett2.</title>
        <authorList>
            <person name="Schopf S."/>
        </authorList>
    </citation>
    <scope>NUCLEOTIDE SEQUENCE [LARGE SCALE GENOMIC DNA]</scope>
    <source>
        <strain evidence="7 8">Huett2</strain>
    </source>
</reference>
<dbReference type="Pfam" id="PF00589">
    <property type="entry name" value="Phage_integrase"/>
    <property type="match status" value="1"/>
</dbReference>
<organism evidence="7 8">
    <name type="scientific">Ferroacidibacillus organovorans</name>
    <dbReference type="NCBI Taxonomy" id="1765683"/>
    <lineage>
        <taxon>Bacteria</taxon>
        <taxon>Bacillati</taxon>
        <taxon>Bacillota</taxon>
        <taxon>Bacilli</taxon>
        <taxon>Bacillales</taxon>
        <taxon>Alicyclobacillaceae</taxon>
        <taxon>Ferroacidibacillus</taxon>
    </lineage>
</organism>
<dbReference type="GO" id="GO:0015074">
    <property type="term" value="P:DNA integration"/>
    <property type="evidence" value="ECO:0007669"/>
    <property type="project" value="UniProtKB-KW"/>
</dbReference>
<dbReference type="InterPro" id="IPR013762">
    <property type="entry name" value="Integrase-like_cat_sf"/>
</dbReference>
<dbReference type="GO" id="GO:0003677">
    <property type="term" value="F:DNA binding"/>
    <property type="evidence" value="ECO:0007669"/>
    <property type="project" value="UniProtKB-KW"/>
</dbReference>
<evidence type="ECO:0000256" key="5">
    <source>
        <dbReference type="SAM" id="MobiDB-lite"/>
    </source>
</evidence>
<dbReference type="InterPro" id="IPR050090">
    <property type="entry name" value="Tyrosine_recombinase_XerCD"/>
</dbReference>
<keyword evidence="3" id="KW-0238">DNA-binding</keyword>
<protein>
    <recommendedName>
        <fullName evidence="6">Tyr recombinase domain-containing protein</fullName>
    </recommendedName>
</protein>
<sequence length="343" mass="39324">MAEREVLQAETRRQNGDAVTASKTKATDYLEEWLDVYQRHEVSKVTFHDNTRLIKKYVIASVGQKALSSITAMDCQRLINAIAKAGKTRTAVQVFNLMKKSFRKATEMGYLIKNPMDLVTKPRDRAQERPSLTILEASRFLTFAKESPMYALLAFLLLTGVRPEEAMGLQWKDLDWNKQTVSIRRALKRLPNGEGWEFSDLKTVTSRRNIDLGETLTAILRKHKEEQDDAKMIFHQTWNDHQLIFTNQVGNPVDISRARKHLAKILEKANLPKIRLYDLRHTHGSMLLEQDVNIKAISERLGHANTSMTLNRYLHTHRSQSSEGVLRLDRALHAANEAPETDL</sequence>
<dbReference type="InterPro" id="IPR002104">
    <property type="entry name" value="Integrase_catalytic"/>
</dbReference>
<keyword evidence="4" id="KW-0233">DNA recombination</keyword>
<proteinExistence type="inferred from homology"/>
<dbReference type="Gene3D" id="1.10.443.10">
    <property type="entry name" value="Intergrase catalytic core"/>
    <property type="match status" value="1"/>
</dbReference>
<dbReference type="InterPro" id="IPR011010">
    <property type="entry name" value="DNA_brk_join_enz"/>
</dbReference>
<dbReference type="InterPro" id="IPR010998">
    <property type="entry name" value="Integrase_recombinase_N"/>
</dbReference>
<dbReference type="RefSeq" id="WP_079290766.1">
    <property type="nucleotide sequence ID" value="NZ_MWPS01000023.1"/>
</dbReference>
<evidence type="ECO:0000256" key="3">
    <source>
        <dbReference type="ARBA" id="ARBA00023125"/>
    </source>
</evidence>
<evidence type="ECO:0000259" key="6">
    <source>
        <dbReference type="PROSITE" id="PS51898"/>
    </source>
</evidence>
<dbReference type="PROSITE" id="PS51898">
    <property type="entry name" value="TYR_RECOMBINASE"/>
    <property type="match status" value="1"/>
</dbReference>
<dbReference type="PANTHER" id="PTHR30349">
    <property type="entry name" value="PHAGE INTEGRASE-RELATED"/>
    <property type="match status" value="1"/>
</dbReference>
<feature type="region of interest" description="Disordered" evidence="5">
    <location>
        <begin position="1"/>
        <end position="21"/>
    </location>
</feature>
<evidence type="ECO:0000313" key="7">
    <source>
        <dbReference type="EMBL" id="OPG16005.1"/>
    </source>
</evidence>
<feature type="domain" description="Tyr recombinase" evidence="6">
    <location>
        <begin position="127"/>
        <end position="327"/>
    </location>
</feature>
<evidence type="ECO:0000256" key="2">
    <source>
        <dbReference type="ARBA" id="ARBA00022908"/>
    </source>
</evidence>
<keyword evidence="2" id="KW-0229">DNA integration</keyword>
<dbReference type="GO" id="GO:0006310">
    <property type="term" value="P:DNA recombination"/>
    <property type="evidence" value="ECO:0007669"/>
    <property type="project" value="UniProtKB-KW"/>
</dbReference>